<dbReference type="Pfam" id="PF08958">
    <property type="entry name" value="DUF1871"/>
    <property type="match status" value="1"/>
</dbReference>
<sequence length="87" mass="10419">MNSELNIELYRLFRTWNPLELPDDDALQDPEVYMCMECVHHYELSTDISKSIQQEYINAFDEVIELDEIEHITHKALQLKSLYKDNE</sequence>
<keyword evidence="2" id="KW-1185">Reference proteome</keyword>
<accession>A0A3N5BLY1</accession>
<protein>
    <submittedName>
        <fullName evidence="1">Uncharacterized protein DUF1871</fullName>
    </submittedName>
</protein>
<dbReference type="InterPro" id="IPR015053">
    <property type="entry name" value="DUF1871"/>
</dbReference>
<dbReference type="InterPro" id="IPR023162">
    <property type="entry name" value="Apc36109-like_dom_sf"/>
</dbReference>
<dbReference type="Proteomes" id="UP000277108">
    <property type="component" value="Unassembled WGS sequence"/>
</dbReference>
<dbReference type="AlphaFoldDB" id="A0A3N5BLY1"/>
<reference evidence="1 2" key="1">
    <citation type="submission" date="2018-11" db="EMBL/GenBank/DDBJ databases">
        <title>Genomic Encyclopedia of Type Strains, Phase IV (KMG-IV): sequencing the most valuable type-strain genomes for metagenomic binning, comparative biology and taxonomic classification.</title>
        <authorList>
            <person name="Goeker M."/>
        </authorList>
    </citation>
    <scope>NUCLEOTIDE SEQUENCE [LARGE SCALE GENOMIC DNA]</scope>
    <source>
        <strain evidence="1 2">DSM 29158</strain>
    </source>
</reference>
<dbReference type="OrthoDB" id="2353632at2"/>
<gene>
    <name evidence="1" type="ORF">EDD62_0200</name>
</gene>
<dbReference type="SUPFAM" id="SSF116922">
    <property type="entry name" value="YugE-like"/>
    <property type="match status" value="1"/>
</dbReference>
<evidence type="ECO:0000313" key="2">
    <source>
        <dbReference type="Proteomes" id="UP000277108"/>
    </source>
</evidence>
<name>A0A3N5BLY1_9BACL</name>
<dbReference type="RefSeq" id="WP_123807193.1">
    <property type="nucleotide sequence ID" value="NZ_RKRK01000002.1"/>
</dbReference>
<dbReference type="EMBL" id="RKRK01000002">
    <property type="protein sequence ID" value="RPF57579.1"/>
    <property type="molecule type" value="Genomic_DNA"/>
</dbReference>
<proteinExistence type="predicted"/>
<organism evidence="1 2">
    <name type="scientific">Abyssicoccus albus</name>
    <dbReference type="NCBI Taxonomy" id="1817405"/>
    <lineage>
        <taxon>Bacteria</taxon>
        <taxon>Bacillati</taxon>
        <taxon>Bacillota</taxon>
        <taxon>Bacilli</taxon>
        <taxon>Bacillales</taxon>
        <taxon>Abyssicoccaceae</taxon>
    </lineage>
</organism>
<comment type="caution">
    <text evidence="1">The sequence shown here is derived from an EMBL/GenBank/DDBJ whole genome shotgun (WGS) entry which is preliminary data.</text>
</comment>
<dbReference type="Gene3D" id="1.10.340.20">
    <property type="entry name" value="Apc36109-like domain"/>
    <property type="match status" value="1"/>
</dbReference>
<evidence type="ECO:0000313" key="1">
    <source>
        <dbReference type="EMBL" id="RPF57579.1"/>
    </source>
</evidence>